<evidence type="ECO:0000256" key="5">
    <source>
        <dbReference type="SAM" id="MobiDB-lite"/>
    </source>
</evidence>
<dbReference type="Gene3D" id="4.10.1110.10">
    <property type="entry name" value="AN1-like Zinc finger"/>
    <property type="match status" value="1"/>
</dbReference>
<keyword evidence="1" id="KW-0479">Metal-binding</keyword>
<dbReference type="Pfam" id="PF01754">
    <property type="entry name" value="zf-A20"/>
    <property type="match status" value="1"/>
</dbReference>
<dbReference type="EMBL" id="GEEE01002344">
    <property type="protein sequence ID" value="JAP60881.1"/>
    <property type="molecule type" value="Transcribed_RNA"/>
</dbReference>
<evidence type="ECO:0000259" key="7">
    <source>
        <dbReference type="PROSITE" id="PS51039"/>
    </source>
</evidence>
<reference evidence="8" key="1">
    <citation type="submission" date="2016-01" db="EMBL/GenBank/DDBJ databases">
        <title>Reference transcriptome for the parasite Schistocephalus solidus: insights into the molecular evolution of parasitism.</title>
        <authorList>
            <person name="Hebert F.O."/>
            <person name="Grambauer S."/>
            <person name="Barber I."/>
            <person name="Landry C.R."/>
            <person name="Aubin-Horth N."/>
        </authorList>
    </citation>
    <scope>NUCLEOTIDE SEQUENCE</scope>
</reference>
<dbReference type="PROSITE" id="PS51036">
    <property type="entry name" value="ZF_A20"/>
    <property type="match status" value="1"/>
</dbReference>
<dbReference type="InterPro" id="IPR050652">
    <property type="entry name" value="AN1_A20_ZnFinger"/>
</dbReference>
<dbReference type="SMART" id="SM00259">
    <property type="entry name" value="ZnF_A20"/>
    <property type="match status" value="1"/>
</dbReference>
<evidence type="ECO:0000313" key="8">
    <source>
        <dbReference type="EMBL" id="JAP60881.1"/>
    </source>
</evidence>
<evidence type="ECO:0000259" key="6">
    <source>
        <dbReference type="PROSITE" id="PS51036"/>
    </source>
</evidence>
<name>A0A0V0J5F0_SCHSO</name>
<evidence type="ECO:0000256" key="4">
    <source>
        <dbReference type="PROSITE-ProRule" id="PRU00449"/>
    </source>
</evidence>
<dbReference type="SMART" id="SM00154">
    <property type="entry name" value="ZnF_AN1"/>
    <property type="match status" value="1"/>
</dbReference>
<keyword evidence="2 4" id="KW-0863">Zinc-finger</keyword>
<dbReference type="SUPFAM" id="SSF118310">
    <property type="entry name" value="AN1-like Zinc finger"/>
    <property type="match status" value="1"/>
</dbReference>
<keyword evidence="3" id="KW-0862">Zinc</keyword>
<dbReference type="SUPFAM" id="SSF57716">
    <property type="entry name" value="Glucocorticoid receptor-like (DNA-binding domain)"/>
    <property type="match status" value="1"/>
</dbReference>
<organism evidence="8">
    <name type="scientific">Schistocephalus solidus</name>
    <name type="common">Tapeworm</name>
    <dbReference type="NCBI Taxonomy" id="70667"/>
    <lineage>
        <taxon>Eukaryota</taxon>
        <taxon>Metazoa</taxon>
        <taxon>Spiralia</taxon>
        <taxon>Lophotrochozoa</taxon>
        <taxon>Platyhelminthes</taxon>
        <taxon>Cestoda</taxon>
        <taxon>Eucestoda</taxon>
        <taxon>Diphyllobothriidea</taxon>
        <taxon>Diphyllobothriidae</taxon>
        <taxon>Schistocephalus</taxon>
    </lineage>
</organism>
<feature type="compositionally biased region" description="Low complexity" evidence="5">
    <location>
        <begin position="101"/>
        <end position="119"/>
    </location>
</feature>
<dbReference type="AlphaFoldDB" id="A0A0V0J5F0"/>
<dbReference type="Gene3D" id="1.20.5.4770">
    <property type="match status" value="1"/>
</dbReference>
<feature type="region of interest" description="Disordered" evidence="5">
    <location>
        <begin position="75"/>
        <end position="140"/>
    </location>
</feature>
<feature type="compositionally biased region" description="Polar residues" evidence="5">
    <location>
        <begin position="120"/>
        <end position="136"/>
    </location>
</feature>
<dbReference type="InterPro" id="IPR035896">
    <property type="entry name" value="AN1-like_Znf"/>
</dbReference>
<gene>
    <name evidence="8" type="primary">ZFAN5</name>
    <name evidence="8" type="ORF">TR90795</name>
</gene>
<evidence type="ECO:0000256" key="1">
    <source>
        <dbReference type="ARBA" id="ARBA00022723"/>
    </source>
</evidence>
<protein>
    <submittedName>
        <fullName evidence="8">AN1-type zinc finger protein 5</fullName>
    </submittedName>
</protein>
<dbReference type="GO" id="GO:0008270">
    <property type="term" value="F:zinc ion binding"/>
    <property type="evidence" value="ECO:0007669"/>
    <property type="project" value="UniProtKB-KW"/>
</dbReference>
<proteinExistence type="predicted"/>
<sequence length="204" mass="21761">MIFGQSSVENNCNTGLFCKNGCGFYGSQQFDGFCSKCFKARSAAAGQPCIVSTTEVHPEPKAGLSNQTGAPSVSVTSVAVAEPRPTVSPAPTLQPTSEYKPAASSPRVPSPSTSRPQSPNLQSEEVSVASATQRTASPVGKRCGECNKKLTIVEQGIECACGGSFCSYHRYTDRHNCSFDYRAEAREKLEKANPTVKAEKVRKL</sequence>
<dbReference type="Pfam" id="PF01428">
    <property type="entry name" value="zf-AN1"/>
    <property type="match status" value="1"/>
</dbReference>
<feature type="domain" description="A20-type" evidence="6">
    <location>
        <begin position="12"/>
        <end position="46"/>
    </location>
</feature>
<dbReference type="InterPro" id="IPR002653">
    <property type="entry name" value="Znf_A20"/>
</dbReference>
<dbReference type="PANTHER" id="PTHR10634">
    <property type="entry name" value="AN1-TYPE ZINC FINGER PROTEIN"/>
    <property type="match status" value="1"/>
</dbReference>
<feature type="domain" description="AN1-type" evidence="7">
    <location>
        <begin position="137"/>
        <end position="185"/>
    </location>
</feature>
<evidence type="ECO:0000256" key="2">
    <source>
        <dbReference type="ARBA" id="ARBA00022771"/>
    </source>
</evidence>
<dbReference type="InterPro" id="IPR000058">
    <property type="entry name" value="Znf_AN1"/>
</dbReference>
<evidence type="ECO:0000256" key="3">
    <source>
        <dbReference type="ARBA" id="ARBA00022833"/>
    </source>
</evidence>
<dbReference type="GO" id="GO:0003677">
    <property type="term" value="F:DNA binding"/>
    <property type="evidence" value="ECO:0007669"/>
    <property type="project" value="InterPro"/>
</dbReference>
<accession>A0A0V0J5F0</accession>
<dbReference type="PANTHER" id="PTHR10634:SF149">
    <property type="entry name" value="AN1-TYPE DOMAIN-CONTAINING PROTEIN-RELATED"/>
    <property type="match status" value="1"/>
</dbReference>
<dbReference type="PROSITE" id="PS51039">
    <property type="entry name" value="ZF_AN1"/>
    <property type="match status" value="1"/>
</dbReference>